<evidence type="ECO:0000313" key="2">
    <source>
        <dbReference type="EMBL" id="SEP59220.1"/>
    </source>
</evidence>
<proteinExistence type="predicted"/>
<dbReference type="PROSITE" id="PS51257">
    <property type="entry name" value="PROKAR_LIPOPROTEIN"/>
    <property type="match status" value="1"/>
</dbReference>
<dbReference type="RefSeq" id="WP_094009892.1">
    <property type="nucleotide sequence ID" value="NZ_FOEQ01000001.1"/>
</dbReference>
<gene>
    <name evidence="2" type="ORF">SAMN05216230_10115</name>
</gene>
<feature type="signal peptide" evidence="1">
    <location>
        <begin position="1"/>
        <end position="21"/>
    </location>
</feature>
<dbReference type="AlphaFoldDB" id="A0A1H8Z477"/>
<dbReference type="Proteomes" id="UP000199221">
    <property type="component" value="Unassembled WGS sequence"/>
</dbReference>
<evidence type="ECO:0008006" key="4">
    <source>
        <dbReference type="Google" id="ProtNLM"/>
    </source>
</evidence>
<feature type="chain" id="PRO_5011457679" description="Lipoprotein" evidence="1">
    <location>
        <begin position="22"/>
        <end position="103"/>
    </location>
</feature>
<reference evidence="2 3" key="1">
    <citation type="submission" date="2016-10" db="EMBL/GenBank/DDBJ databases">
        <authorList>
            <person name="de Groot N.N."/>
        </authorList>
    </citation>
    <scope>NUCLEOTIDE SEQUENCE [LARGE SCALE GENOMIC DNA]</scope>
    <source>
        <strain evidence="2 3">LMG 27941</strain>
    </source>
</reference>
<protein>
    <recommendedName>
        <fullName evidence="4">Lipoprotein</fullName>
    </recommendedName>
</protein>
<sequence length="103" mass="10764">MILKSFPFKSLVLLAGLAAMAGCQTASPSADTLKQRTEVTLGVPVSKVSNLRSDSNTTYFTASTSKGQYDCQVPSGGLVAVAGMGIYTPSPTCWKEGQAPVFQ</sequence>
<accession>A0A1H8Z477</accession>
<organism evidence="2 3">
    <name type="scientific">Pseudomonas soli</name>
    <dbReference type="NCBI Taxonomy" id="1306993"/>
    <lineage>
        <taxon>Bacteria</taxon>
        <taxon>Pseudomonadati</taxon>
        <taxon>Pseudomonadota</taxon>
        <taxon>Gammaproteobacteria</taxon>
        <taxon>Pseudomonadales</taxon>
        <taxon>Pseudomonadaceae</taxon>
        <taxon>Pseudomonas</taxon>
    </lineage>
</organism>
<evidence type="ECO:0000313" key="3">
    <source>
        <dbReference type="Proteomes" id="UP000199221"/>
    </source>
</evidence>
<name>A0A1H8Z477_9PSED</name>
<dbReference type="EMBL" id="FOEQ01000001">
    <property type="protein sequence ID" value="SEP59220.1"/>
    <property type="molecule type" value="Genomic_DNA"/>
</dbReference>
<keyword evidence="1" id="KW-0732">Signal</keyword>
<evidence type="ECO:0000256" key="1">
    <source>
        <dbReference type="SAM" id="SignalP"/>
    </source>
</evidence>